<keyword evidence="2" id="KW-0238">DNA-binding</keyword>
<dbReference type="PANTHER" id="PTHR30154">
    <property type="entry name" value="LEUCINE-RESPONSIVE REGULATORY PROTEIN"/>
    <property type="match status" value="1"/>
</dbReference>
<proteinExistence type="predicted"/>
<dbReference type="InterPro" id="IPR036390">
    <property type="entry name" value="WH_DNA-bd_sf"/>
</dbReference>
<dbReference type="PROSITE" id="PS00519">
    <property type="entry name" value="HTH_ASNC_1"/>
    <property type="match status" value="1"/>
</dbReference>
<evidence type="ECO:0000256" key="3">
    <source>
        <dbReference type="ARBA" id="ARBA00023163"/>
    </source>
</evidence>
<evidence type="ECO:0000313" key="5">
    <source>
        <dbReference type="EMBL" id="GAA4250403.1"/>
    </source>
</evidence>
<evidence type="ECO:0000256" key="2">
    <source>
        <dbReference type="ARBA" id="ARBA00023125"/>
    </source>
</evidence>
<reference evidence="6" key="1">
    <citation type="journal article" date="2019" name="Int. J. Syst. Evol. Microbiol.">
        <title>The Global Catalogue of Microorganisms (GCM) 10K type strain sequencing project: providing services to taxonomists for standard genome sequencing and annotation.</title>
        <authorList>
            <consortium name="The Broad Institute Genomics Platform"/>
            <consortium name="The Broad Institute Genome Sequencing Center for Infectious Disease"/>
            <person name="Wu L."/>
            <person name="Ma J."/>
        </authorList>
    </citation>
    <scope>NUCLEOTIDE SEQUENCE [LARGE SCALE GENOMIC DNA]</scope>
    <source>
        <strain evidence="6">JCM 17441</strain>
    </source>
</reference>
<feature type="domain" description="HTH asnC-type" evidence="4">
    <location>
        <begin position="8"/>
        <end position="69"/>
    </location>
</feature>
<dbReference type="InterPro" id="IPR019885">
    <property type="entry name" value="Tscrpt_reg_HTH_AsnC-type_CS"/>
</dbReference>
<dbReference type="InterPro" id="IPR036388">
    <property type="entry name" value="WH-like_DNA-bd_sf"/>
</dbReference>
<dbReference type="EMBL" id="BAABAT010000009">
    <property type="protein sequence ID" value="GAA4250403.1"/>
    <property type="molecule type" value="Genomic_DNA"/>
</dbReference>
<sequence>MTQYSAKVDDVDRSILAVLEADGRISNADLAARVGLSPSPCLRRVRRLEETGVIRGYRAVVDPAAVGRSLRVFAGVRLVRHTRADVVAFERAVVRLPEVVHTHHVTGHYDYLLHVEVADLAAYEDFHANRLAGLPGVAAVTSYVTMKTLPAEASRAGGRSRG</sequence>
<dbReference type="Pfam" id="PF01037">
    <property type="entry name" value="AsnC_trans_reg"/>
    <property type="match status" value="1"/>
</dbReference>
<protein>
    <submittedName>
        <fullName evidence="5">Lrp/AsnC family transcriptional regulator</fullName>
    </submittedName>
</protein>
<dbReference type="Pfam" id="PF13412">
    <property type="entry name" value="HTH_24"/>
    <property type="match status" value="1"/>
</dbReference>
<dbReference type="PANTHER" id="PTHR30154:SF34">
    <property type="entry name" value="TRANSCRIPTIONAL REGULATOR AZLB"/>
    <property type="match status" value="1"/>
</dbReference>
<dbReference type="InterPro" id="IPR011008">
    <property type="entry name" value="Dimeric_a/b-barrel"/>
</dbReference>
<keyword evidence="1" id="KW-0805">Transcription regulation</keyword>
<evidence type="ECO:0000259" key="4">
    <source>
        <dbReference type="PROSITE" id="PS50956"/>
    </source>
</evidence>
<evidence type="ECO:0000313" key="6">
    <source>
        <dbReference type="Proteomes" id="UP001500620"/>
    </source>
</evidence>
<evidence type="ECO:0000256" key="1">
    <source>
        <dbReference type="ARBA" id="ARBA00023015"/>
    </source>
</evidence>
<name>A0ABP8D9B1_9ACTN</name>
<dbReference type="SMART" id="SM00344">
    <property type="entry name" value="HTH_ASNC"/>
    <property type="match status" value="1"/>
</dbReference>
<dbReference type="PRINTS" id="PR00033">
    <property type="entry name" value="HTHASNC"/>
</dbReference>
<gene>
    <name evidence="5" type="ORF">GCM10022255_038800</name>
</gene>
<dbReference type="CDD" id="cd00090">
    <property type="entry name" value="HTH_ARSR"/>
    <property type="match status" value="1"/>
</dbReference>
<comment type="caution">
    <text evidence="5">The sequence shown here is derived from an EMBL/GenBank/DDBJ whole genome shotgun (WGS) entry which is preliminary data.</text>
</comment>
<keyword evidence="6" id="KW-1185">Reference proteome</keyword>
<organism evidence="5 6">
    <name type="scientific">Dactylosporangium darangshiense</name>
    <dbReference type="NCBI Taxonomy" id="579108"/>
    <lineage>
        <taxon>Bacteria</taxon>
        <taxon>Bacillati</taxon>
        <taxon>Actinomycetota</taxon>
        <taxon>Actinomycetes</taxon>
        <taxon>Micromonosporales</taxon>
        <taxon>Micromonosporaceae</taxon>
        <taxon>Dactylosporangium</taxon>
    </lineage>
</organism>
<accession>A0ABP8D9B1</accession>
<dbReference type="Gene3D" id="1.10.10.10">
    <property type="entry name" value="Winged helix-like DNA-binding domain superfamily/Winged helix DNA-binding domain"/>
    <property type="match status" value="1"/>
</dbReference>
<dbReference type="Proteomes" id="UP001500620">
    <property type="component" value="Unassembled WGS sequence"/>
</dbReference>
<dbReference type="PROSITE" id="PS50956">
    <property type="entry name" value="HTH_ASNC_2"/>
    <property type="match status" value="1"/>
</dbReference>
<dbReference type="Gene3D" id="3.30.70.920">
    <property type="match status" value="1"/>
</dbReference>
<keyword evidence="3" id="KW-0804">Transcription</keyword>
<dbReference type="SUPFAM" id="SSF46785">
    <property type="entry name" value="Winged helix' DNA-binding domain"/>
    <property type="match status" value="1"/>
</dbReference>
<dbReference type="InterPro" id="IPR000485">
    <property type="entry name" value="AsnC-type_HTH_dom"/>
</dbReference>
<dbReference type="SUPFAM" id="SSF54909">
    <property type="entry name" value="Dimeric alpha+beta barrel"/>
    <property type="match status" value="1"/>
</dbReference>
<dbReference type="InterPro" id="IPR011991">
    <property type="entry name" value="ArsR-like_HTH"/>
</dbReference>
<dbReference type="InterPro" id="IPR019888">
    <property type="entry name" value="Tscrpt_reg_AsnC-like"/>
</dbReference>
<dbReference type="InterPro" id="IPR019887">
    <property type="entry name" value="Tscrpt_reg_AsnC/Lrp_C"/>
</dbReference>